<keyword evidence="1" id="KW-0472">Membrane</keyword>
<sequence length="320" mass="37303">MSKIAKYKENMYNFLTTKSCFNNFLDKDIIRDFIETDFALFYVAMGTIFSMQVKKNKIKSFHIMHISSAIFLMLLIVAINENTKYYEKKYGEKNIRNILNQATIFILESVMQNIKTMENALGSDNSNKMGQKINSFIHEKLLLLTECTIIDKKLKMKKTEITHYKFNEPSNLDKYKKLSRIENADIKKYIDDKYGTIGQCVVILSWLFGMNDNKKSFDSLLKVGSSLGTIIKLIRDFDNLENDIENTDRLCYNYVVNCGIHECFSFYDDNKLKFIEGAMTNNLYNDTMMEITQCLEKKLENCLKKIPGLELESQYSSSKK</sequence>
<accession>A0A2H4UTS0</accession>
<organism evidence="2">
    <name type="scientific">Bodo saltans virus</name>
    <dbReference type="NCBI Taxonomy" id="2024608"/>
    <lineage>
        <taxon>Viruses</taxon>
        <taxon>Varidnaviria</taxon>
        <taxon>Bamfordvirae</taxon>
        <taxon>Nucleocytoviricota</taxon>
        <taxon>Megaviricetes</taxon>
        <taxon>Imitervirales</taxon>
        <taxon>Mimiviridae</taxon>
        <taxon>Klosneuvirinae</taxon>
        <taxon>Theiavirus</taxon>
        <taxon>Theiavirus salishense</taxon>
    </lineage>
</organism>
<name>A0A2H4UTS0_9VIRU</name>
<feature type="transmembrane region" description="Helical" evidence="1">
    <location>
        <begin position="61"/>
        <end position="79"/>
    </location>
</feature>
<keyword evidence="1" id="KW-1133">Transmembrane helix</keyword>
<gene>
    <name evidence="2" type="ORF">BMW23_0285</name>
</gene>
<protein>
    <submittedName>
        <fullName evidence="2">Uncharacterized protein</fullName>
    </submittedName>
</protein>
<reference evidence="2" key="1">
    <citation type="journal article" date="2017" name="Elife">
        <title>The kinetoplastid-infecting Bodo saltans virus (BsV), a window into the most abundant giant viruses in the sea.</title>
        <authorList>
            <person name="Deeg C.M."/>
            <person name="Chow C.-E.T."/>
            <person name="Suttle C.A."/>
        </authorList>
    </citation>
    <scope>NUCLEOTIDE SEQUENCE</scope>
    <source>
        <strain evidence="2">NG1</strain>
    </source>
</reference>
<dbReference type="Proteomes" id="UP000240325">
    <property type="component" value="Segment"/>
</dbReference>
<evidence type="ECO:0000256" key="1">
    <source>
        <dbReference type="SAM" id="Phobius"/>
    </source>
</evidence>
<keyword evidence="3" id="KW-1185">Reference proteome</keyword>
<evidence type="ECO:0000313" key="3">
    <source>
        <dbReference type="Proteomes" id="UP000240325"/>
    </source>
</evidence>
<keyword evidence="1" id="KW-0812">Transmembrane</keyword>
<dbReference type="EMBL" id="MF782455">
    <property type="protein sequence ID" value="ATZ80343.1"/>
    <property type="molecule type" value="Genomic_DNA"/>
</dbReference>
<proteinExistence type="predicted"/>
<evidence type="ECO:0000313" key="2">
    <source>
        <dbReference type="EMBL" id="ATZ80343.1"/>
    </source>
</evidence>